<gene>
    <name evidence="3" type="ORF">ACFPPB_15395</name>
</gene>
<evidence type="ECO:0000313" key="3">
    <source>
        <dbReference type="EMBL" id="MFC5582505.1"/>
    </source>
</evidence>
<name>A0ABW0SZR7_9GAMM</name>
<evidence type="ECO:0000313" key="4">
    <source>
        <dbReference type="Proteomes" id="UP001596111"/>
    </source>
</evidence>
<dbReference type="RefSeq" id="WP_377328656.1">
    <property type="nucleotide sequence ID" value="NZ_JBHSNG010000019.1"/>
</dbReference>
<keyword evidence="4" id="KW-1185">Reference proteome</keyword>
<dbReference type="Proteomes" id="UP001596111">
    <property type="component" value="Unassembled WGS sequence"/>
</dbReference>
<keyword evidence="2" id="KW-0732">Signal</keyword>
<reference evidence="4" key="1">
    <citation type="journal article" date="2019" name="Int. J. Syst. Evol. Microbiol.">
        <title>The Global Catalogue of Microorganisms (GCM) 10K type strain sequencing project: providing services to taxonomists for standard genome sequencing and annotation.</title>
        <authorList>
            <consortium name="The Broad Institute Genomics Platform"/>
            <consortium name="The Broad Institute Genome Sequencing Center for Infectious Disease"/>
            <person name="Wu L."/>
            <person name="Ma J."/>
        </authorList>
    </citation>
    <scope>NUCLEOTIDE SEQUENCE [LARGE SCALE GENOMIC DNA]</scope>
    <source>
        <strain evidence="4">CGMCC 1.13587</strain>
    </source>
</reference>
<comment type="caution">
    <text evidence="3">The sequence shown here is derived from an EMBL/GenBank/DDBJ whole genome shotgun (WGS) entry which is preliminary data.</text>
</comment>
<accession>A0ABW0SZR7</accession>
<feature type="compositionally biased region" description="Basic and acidic residues" evidence="1">
    <location>
        <begin position="51"/>
        <end position="61"/>
    </location>
</feature>
<feature type="region of interest" description="Disordered" evidence="1">
    <location>
        <begin position="33"/>
        <end position="124"/>
    </location>
</feature>
<evidence type="ECO:0000256" key="1">
    <source>
        <dbReference type="SAM" id="MobiDB-lite"/>
    </source>
</evidence>
<protein>
    <submittedName>
        <fullName evidence="3">Uncharacterized protein</fullName>
    </submittedName>
</protein>
<feature type="compositionally biased region" description="Polar residues" evidence="1">
    <location>
        <begin position="36"/>
        <end position="48"/>
    </location>
</feature>
<sequence length="226" mass="24009">MTFPKSRCLSLALLLAMSSLAVRAAGPSMPDFSGTWRLNEQQSDSSSDIAARLRAEKKREQPVQQPAGAAVASTPASHTPGGHGGGRGMGGGGHGHAGGGRSHDKAATTDNGTAAPDDPPPLLAHDSLMNVQQDARDIRVAFDDKDQLDGRLDGSTRQSLSGNALVQARLTAEGLQISMQFEGGVRLRQDWIQSPDGHHLTVTETWTTPAVQQPIVFKRSYDRLDI</sequence>
<proteinExistence type="predicted"/>
<feature type="compositionally biased region" description="Gly residues" evidence="1">
    <location>
        <begin position="81"/>
        <end position="100"/>
    </location>
</feature>
<organism evidence="3 4">
    <name type="scientific">Rhodanobacter terrae</name>
    <dbReference type="NCBI Taxonomy" id="418647"/>
    <lineage>
        <taxon>Bacteria</taxon>
        <taxon>Pseudomonadati</taxon>
        <taxon>Pseudomonadota</taxon>
        <taxon>Gammaproteobacteria</taxon>
        <taxon>Lysobacterales</taxon>
        <taxon>Rhodanobacteraceae</taxon>
        <taxon>Rhodanobacter</taxon>
    </lineage>
</organism>
<feature type="compositionally biased region" description="Low complexity" evidence="1">
    <location>
        <begin position="62"/>
        <end position="72"/>
    </location>
</feature>
<feature type="chain" id="PRO_5047304189" evidence="2">
    <location>
        <begin position="25"/>
        <end position="226"/>
    </location>
</feature>
<feature type="signal peptide" evidence="2">
    <location>
        <begin position="1"/>
        <end position="24"/>
    </location>
</feature>
<dbReference type="EMBL" id="JBHSNG010000019">
    <property type="protein sequence ID" value="MFC5582505.1"/>
    <property type="molecule type" value="Genomic_DNA"/>
</dbReference>
<evidence type="ECO:0000256" key="2">
    <source>
        <dbReference type="SAM" id="SignalP"/>
    </source>
</evidence>